<proteinExistence type="predicted"/>
<dbReference type="Pfam" id="PF05147">
    <property type="entry name" value="LANC_like"/>
    <property type="match status" value="1"/>
</dbReference>
<dbReference type="GO" id="GO:0046872">
    <property type="term" value="F:metal ion binding"/>
    <property type="evidence" value="ECO:0007669"/>
    <property type="project" value="UniProtKB-KW"/>
</dbReference>
<dbReference type="PANTHER" id="PTHR12736">
    <property type="entry name" value="LANC-LIKE PROTEIN"/>
    <property type="match status" value="1"/>
</dbReference>
<dbReference type="CDD" id="cd04794">
    <property type="entry name" value="euk_LANCL"/>
    <property type="match status" value="1"/>
</dbReference>
<dbReference type="OrthoDB" id="10257263at2759"/>
<dbReference type="AlphaFoldDB" id="A0A1M2VTP3"/>
<dbReference type="PANTHER" id="PTHR12736:SF7">
    <property type="entry name" value="LANC-LIKE PROTEIN 3"/>
    <property type="match status" value="1"/>
</dbReference>
<dbReference type="GO" id="GO:0005886">
    <property type="term" value="C:plasma membrane"/>
    <property type="evidence" value="ECO:0007669"/>
    <property type="project" value="TreeGrafter"/>
</dbReference>
<dbReference type="EMBL" id="MNAD01000701">
    <property type="protein sequence ID" value="OJT10981.1"/>
    <property type="molecule type" value="Genomic_DNA"/>
</dbReference>
<accession>A0A1M2VTP3</accession>
<dbReference type="PRINTS" id="PR01950">
    <property type="entry name" value="LANCSUPER"/>
</dbReference>
<dbReference type="SMART" id="SM01260">
    <property type="entry name" value="LANC_like"/>
    <property type="match status" value="1"/>
</dbReference>
<gene>
    <name evidence="2" type="ORF">TRAPUB_12488</name>
</gene>
<dbReference type="InterPro" id="IPR012341">
    <property type="entry name" value="6hp_glycosidase-like_sf"/>
</dbReference>
<feature type="binding site" evidence="1">
    <location>
        <position position="344"/>
    </location>
    <ligand>
        <name>Zn(2+)</name>
        <dbReference type="ChEBI" id="CHEBI:29105"/>
    </ligand>
</feature>
<keyword evidence="1" id="KW-0479">Metal-binding</keyword>
<sequence length="520" mass="57061">MTTTSSPSRYIPHGPAHPDLKTIRHHIHDALLENVQRVHRHPSSNPKVYYGSAGEIIMDMRAFAALQNHTFPETPTSSLIAIPFHEPRHANHISYLETSIGPATLVLVRQLRLRQSPESTAHKHARRGKLDSEILEELELQETWRSAADLIEDAVELATGETLDDDGCDVLYGRAGLMYALLLLRSELLVTVSYLAHAGKPGDKVVRAVEAMCSDENIQALVDDIIRRGELGAARYAQELEGDERGKAPPLMWKWHDSWYLGAAHGIAGILHVILHAPSNALEPHWSKILSTVEWLLAIQDPLGNWPSKASLHMTYISGGAAAQPDSKRLGVDEEHDDALVQWCHGAPGFLMLFSVLLRRATFSPESCPLPDTLRTSIIAAMTRAGDLVYSRGLLRKGIGLCHGVAGSVYALLAASDALDTPTYPHNSQELQHDTQHHHWLLCAAHLADLATGYQGLTQKGQMAVPERPYSLYEGIAGMCCAWSEVLMRLPNGSGGGNGRPDSERWRGGMPGFNDIALFA</sequence>
<feature type="binding site" evidence="1">
    <location>
        <position position="402"/>
    </location>
    <ligand>
        <name>Zn(2+)</name>
        <dbReference type="ChEBI" id="CHEBI:29105"/>
    </ligand>
</feature>
<reference evidence="2 3" key="1">
    <citation type="submission" date="2016-10" db="EMBL/GenBank/DDBJ databases">
        <title>Genome sequence of the basidiomycete white-rot fungus Trametes pubescens.</title>
        <authorList>
            <person name="Makela M.R."/>
            <person name="Granchi Z."/>
            <person name="Peng M."/>
            <person name="De Vries R.P."/>
            <person name="Grigoriev I."/>
            <person name="Riley R."/>
            <person name="Hilden K."/>
        </authorList>
    </citation>
    <scope>NUCLEOTIDE SEQUENCE [LARGE SCALE GENOMIC DNA]</scope>
    <source>
        <strain evidence="2 3">FBCC735</strain>
    </source>
</reference>
<dbReference type="GO" id="GO:0005975">
    <property type="term" value="P:carbohydrate metabolic process"/>
    <property type="evidence" value="ECO:0007669"/>
    <property type="project" value="InterPro"/>
</dbReference>
<dbReference type="GO" id="GO:0031179">
    <property type="term" value="P:peptide modification"/>
    <property type="evidence" value="ECO:0007669"/>
    <property type="project" value="InterPro"/>
</dbReference>
<comment type="caution">
    <text evidence="2">The sequence shown here is derived from an EMBL/GenBank/DDBJ whole genome shotgun (WGS) entry which is preliminary data.</text>
</comment>
<protein>
    <submittedName>
        <fullName evidence="2">LanC-like protein GCR2</fullName>
    </submittedName>
</protein>
<dbReference type="OMA" id="DHPWSLY"/>
<organism evidence="2 3">
    <name type="scientific">Trametes pubescens</name>
    <name type="common">White-rot fungus</name>
    <dbReference type="NCBI Taxonomy" id="154538"/>
    <lineage>
        <taxon>Eukaryota</taxon>
        <taxon>Fungi</taxon>
        <taxon>Dikarya</taxon>
        <taxon>Basidiomycota</taxon>
        <taxon>Agaricomycotina</taxon>
        <taxon>Agaricomycetes</taxon>
        <taxon>Polyporales</taxon>
        <taxon>Polyporaceae</taxon>
        <taxon>Trametes</taxon>
    </lineage>
</organism>
<evidence type="ECO:0000256" key="1">
    <source>
        <dbReference type="PIRSR" id="PIRSR607822-1"/>
    </source>
</evidence>
<keyword evidence="3" id="KW-1185">Reference proteome</keyword>
<dbReference type="Gene3D" id="1.50.10.10">
    <property type="match status" value="1"/>
</dbReference>
<keyword evidence="1" id="KW-0862">Zinc</keyword>
<name>A0A1M2VTP3_TRAPU</name>
<evidence type="ECO:0000313" key="3">
    <source>
        <dbReference type="Proteomes" id="UP000184267"/>
    </source>
</evidence>
<dbReference type="Proteomes" id="UP000184267">
    <property type="component" value="Unassembled WGS sequence"/>
</dbReference>
<evidence type="ECO:0000313" key="2">
    <source>
        <dbReference type="EMBL" id="OJT10981.1"/>
    </source>
</evidence>
<dbReference type="InterPro" id="IPR007822">
    <property type="entry name" value="LANC-like"/>
</dbReference>
<feature type="binding site" evidence="1">
    <location>
        <position position="403"/>
    </location>
    <ligand>
        <name>Zn(2+)</name>
        <dbReference type="ChEBI" id="CHEBI:29105"/>
    </ligand>
</feature>
<dbReference type="SUPFAM" id="SSF158745">
    <property type="entry name" value="LanC-like"/>
    <property type="match status" value="1"/>
</dbReference>